<dbReference type="GeneID" id="81429501"/>
<dbReference type="InterPro" id="IPR016624">
    <property type="entry name" value="UCP014753"/>
</dbReference>
<dbReference type="PIRSF" id="PIRSF014753">
    <property type="entry name" value="UCP014753"/>
    <property type="match status" value="1"/>
</dbReference>
<keyword evidence="4" id="KW-1185">Reference proteome</keyword>
<dbReference type="InterPro" id="IPR049349">
    <property type="entry name" value="DUF2264_N"/>
</dbReference>
<protein>
    <submittedName>
        <fullName evidence="3">Uncharacterized protein</fullName>
    </submittedName>
</protein>
<evidence type="ECO:0000313" key="3">
    <source>
        <dbReference type="EMBL" id="KAJ5157101.1"/>
    </source>
</evidence>
<reference evidence="3" key="2">
    <citation type="journal article" date="2023" name="IMA Fungus">
        <title>Comparative genomic study of the Penicillium genus elucidates a diverse pangenome and 15 lateral gene transfer events.</title>
        <authorList>
            <person name="Petersen C."/>
            <person name="Sorensen T."/>
            <person name="Nielsen M.R."/>
            <person name="Sondergaard T.E."/>
            <person name="Sorensen J.L."/>
            <person name="Fitzpatrick D.A."/>
            <person name="Frisvad J.C."/>
            <person name="Nielsen K.L."/>
        </authorList>
    </citation>
    <scope>NUCLEOTIDE SEQUENCE</scope>
    <source>
        <strain evidence="3">IBT 26290</strain>
    </source>
</reference>
<dbReference type="PANTHER" id="PTHR35339">
    <property type="entry name" value="LINALOOL DEHYDRATASE_ISOMERASE DOMAIN-CONTAINING PROTEIN"/>
    <property type="match status" value="1"/>
</dbReference>
<proteinExistence type="predicted"/>
<evidence type="ECO:0000313" key="4">
    <source>
        <dbReference type="Proteomes" id="UP001149163"/>
    </source>
</evidence>
<dbReference type="PANTHER" id="PTHR35339:SF2">
    <property type="entry name" value="DUF2264 DOMAIN-CONTAINING PROTEIN-RELATED"/>
    <property type="match status" value="1"/>
</dbReference>
<accession>A0A9W9HW45</accession>
<feature type="domain" description="DUF2264" evidence="2">
    <location>
        <begin position="417"/>
        <end position="703"/>
    </location>
</feature>
<evidence type="ECO:0000259" key="2">
    <source>
        <dbReference type="Pfam" id="PF20938"/>
    </source>
</evidence>
<dbReference type="Pfam" id="PF10022">
    <property type="entry name" value="DUF2264"/>
    <property type="match status" value="1"/>
</dbReference>
<dbReference type="Pfam" id="PF20938">
    <property type="entry name" value="DUF2264_C"/>
    <property type="match status" value="1"/>
</dbReference>
<reference evidence="3" key="1">
    <citation type="submission" date="2022-11" db="EMBL/GenBank/DDBJ databases">
        <authorList>
            <person name="Petersen C."/>
        </authorList>
    </citation>
    <scope>NUCLEOTIDE SEQUENCE</scope>
    <source>
        <strain evidence="3">IBT 26290</strain>
    </source>
</reference>
<feature type="domain" description="DUF2264" evidence="1">
    <location>
        <begin position="14"/>
        <end position="407"/>
    </location>
</feature>
<dbReference type="EMBL" id="JAPQKN010000006">
    <property type="protein sequence ID" value="KAJ5157101.1"/>
    <property type="molecule type" value="Genomic_DNA"/>
</dbReference>
<sequence>MPTLSGFSDNPFRTRRDMVNATLAILRPLTRHFSPSNARIRLPVSTRVHFDEGAAQLEGFARPLWAVASLLAWQSSVETNTCPDSTLAEAIEEVIEPWIPGFVAGTDPDHPEYWGPIRDMDQRMVEAEVVSYALLSAPGKLYHSRDEKTRRNITFWLRGINGKQMPDNNWRWFRVFANLALIQICGVPAAEVLDEMHADFQVLDSFYLVDGWSSDGPWLTAQEEEEEAAEFERTRRRDAIGKGRQVDYYSGSFAIQFSQLLYTKFAGDLDPERIARYKQQAREFGAYFWQYFDSSGSAIPFGRSLTYRFACGAFFAALAVSPVSDMPWPLSSPGRVKGFLLRHLRWWAAHSDDIFHSDGTLNIGWLYPNMYMCEDYNSPQSPYWSLKTLIAVALTQDNDFWSANEVQYPPCFPPRLVPAPRQILTNHPAGNHHFCLSPAQFLAWPMKATQAKYSKFEFSSTFAFSVPTGPLIQQVAPDCTLALSRDGAETWAVKWRSCEPRFTTVSLKAHSRTSSVEAASVRWYPWGDRQVEVDTTLIPPTDQWPDWHVRVHRVRINSALRSLHTVEGGFASPGRCSRDGWKLPDICALRTDMDVGSSEGVMETGDSVLMLSVAGASGLAPGVGKDSSACVVTRAHALKPDANTNLAHQRTLIPIITRDIAQDLQAGDEFMFVTRVFASSATANGHRRVRGSLADRWADKPAVSLSTSDDLGSDANCIVLFP</sequence>
<evidence type="ECO:0000259" key="1">
    <source>
        <dbReference type="Pfam" id="PF10022"/>
    </source>
</evidence>
<organism evidence="3 4">
    <name type="scientific">Penicillium canariense</name>
    <dbReference type="NCBI Taxonomy" id="189055"/>
    <lineage>
        <taxon>Eukaryota</taxon>
        <taxon>Fungi</taxon>
        <taxon>Dikarya</taxon>
        <taxon>Ascomycota</taxon>
        <taxon>Pezizomycotina</taxon>
        <taxon>Eurotiomycetes</taxon>
        <taxon>Eurotiomycetidae</taxon>
        <taxon>Eurotiales</taxon>
        <taxon>Aspergillaceae</taxon>
        <taxon>Penicillium</taxon>
    </lineage>
</organism>
<gene>
    <name evidence="3" type="ORF">N7482_008201</name>
</gene>
<comment type="caution">
    <text evidence="3">The sequence shown here is derived from an EMBL/GenBank/DDBJ whole genome shotgun (WGS) entry which is preliminary data.</text>
</comment>
<dbReference type="AlphaFoldDB" id="A0A9W9HW45"/>
<dbReference type="RefSeq" id="XP_056540090.1">
    <property type="nucleotide sequence ID" value="XM_056690325.1"/>
</dbReference>
<dbReference type="OrthoDB" id="5150166at2759"/>
<name>A0A9W9HW45_9EURO</name>
<dbReference type="Proteomes" id="UP001149163">
    <property type="component" value="Unassembled WGS sequence"/>
</dbReference>
<dbReference type="InterPro" id="IPR049237">
    <property type="entry name" value="DUF2264_C"/>
</dbReference>